<evidence type="ECO:0000313" key="4">
    <source>
        <dbReference type="Proteomes" id="UP001153620"/>
    </source>
</evidence>
<sequence length="191" mass="21815">MLKQILIFVTTYLLVSSEDQFRTSSSVLHAKTQPKNVAFEDFGNYSGQSSTGMNYKKTYFISRYFKSFWPESKSICNSFNMELATFETLDEAQNFVTILEKNEYFKANGRFVLVDGVTDLQGSPAEWYWTNSGEKIPYSIPWAAAQPDNFYNNEPVLSVGRISMDDKVGFNDIPANYAARFACQKTELIKN</sequence>
<dbReference type="SUPFAM" id="SSF56436">
    <property type="entry name" value="C-type lectin-like"/>
    <property type="match status" value="1"/>
</dbReference>
<organism evidence="3 4">
    <name type="scientific">Chironomus riparius</name>
    <dbReference type="NCBI Taxonomy" id="315576"/>
    <lineage>
        <taxon>Eukaryota</taxon>
        <taxon>Metazoa</taxon>
        <taxon>Ecdysozoa</taxon>
        <taxon>Arthropoda</taxon>
        <taxon>Hexapoda</taxon>
        <taxon>Insecta</taxon>
        <taxon>Pterygota</taxon>
        <taxon>Neoptera</taxon>
        <taxon>Endopterygota</taxon>
        <taxon>Diptera</taxon>
        <taxon>Nematocera</taxon>
        <taxon>Chironomoidea</taxon>
        <taxon>Chironomidae</taxon>
        <taxon>Chironominae</taxon>
        <taxon>Chironomus</taxon>
    </lineage>
</organism>
<feature type="domain" description="C-type lectin" evidence="2">
    <location>
        <begin position="54"/>
        <end position="184"/>
    </location>
</feature>
<reference evidence="3" key="1">
    <citation type="submission" date="2022-01" db="EMBL/GenBank/DDBJ databases">
        <authorList>
            <person name="King R."/>
        </authorList>
    </citation>
    <scope>NUCLEOTIDE SEQUENCE</scope>
</reference>
<dbReference type="Gene3D" id="3.10.100.10">
    <property type="entry name" value="Mannose-Binding Protein A, subunit A"/>
    <property type="match status" value="1"/>
</dbReference>
<proteinExistence type="predicted"/>
<dbReference type="InterPro" id="IPR016186">
    <property type="entry name" value="C-type_lectin-like/link_sf"/>
</dbReference>
<name>A0A9N9WX94_9DIPT</name>
<evidence type="ECO:0000259" key="2">
    <source>
        <dbReference type="PROSITE" id="PS50041"/>
    </source>
</evidence>
<reference evidence="3" key="2">
    <citation type="submission" date="2022-10" db="EMBL/GenBank/DDBJ databases">
        <authorList>
            <consortium name="ENA_rothamsted_submissions"/>
            <consortium name="culmorum"/>
            <person name="King R."/>
        </authorList>
    </citation>
    <scope>NUCLEOTIDE SEQUENCE</scope>
</reference>
<dbReference type="PROSITE" id="PS50041">
    <property type="entry name" value="C_TYPE_LECTIN_2"/>
    <property type="match status" value="1"/>
</dbReference>
<dbReference type="InterPro" id="IPR001304">
    <property type="entry name" value="C-type_lectin-like"/>
</dbReference>
<accession>A0A9N9WX94</accession>
<dbReference type="InterPro" id="IPR016187">
    <property type="entry name" value="CTDL_fold"/>
</dbReference>
<feature type="signal peptide" evidence="1">
    <location>
        <begin position="1"/>
        <end position="17"/>
    </location>
</feature>
<evidence type="ECO:0000313" key="3">
    <source>
        <dbReference type="EMBL" id="CAG9809610.1"/>
    </source>
</evidence>
<dbReference type="Proteomes" id="UP001153620">
    <property type="component" value="Chromosome 3"/>
</dbReference>
<dbReference type="AlphaFoldDB" id="A0A9N9WX94"/>
<keyword evidence="4" id="KW-1185">Reference proteome</keyword>
<evidence type="ECO:0000256" key="1">
    <source>
        <dbReference type="SAM" id="SignalP"/>
    </source>
</evidence>
<gene>
    <name evidence="3" type="ORF">CHIRRI_LOCUS12431</name>
</gene>
<feature type="chain" id="PRO_5040233997" description="C-type lectin domain-containing protein" evidence="1">
    <location>
        <begin position="18"/>
        <end position="191"/>
    </location>
</feature>
<dbReference type="CDD" id="cd00037">
    <property type="entry name" value="CLECT"/>
    <property type="match status" value="1"/>
</dbReference>
<protein>
    <recommendedName>
        <fullName evidence="2">C-type lectin domain-containing protein</fullName>
    </recommendedName>
</protein>
<dbReference type="EMBL" id="OU895879">
    <property type="protein sequence ID" value="CAG9809610.1"/>
    <property type="molecule type" value="Genomic_DNA"/>
</dbReference>
<keyword evidence="1" id="KW-0732">Signal</keyword>